<keyword evidence="3" id="KW-1185">Reference proteome</keyword>
<comment type="caution">
    <text evidence="2">The sequence shown here is derived from an EMBL/GenBank/DDBJ whole genome shotgun (WGS) entry which is preliminary data.</text>
</comment>
<feature type="compositionally biased region" description="Low complexity" evidence="1">
    <location>
        <begin position="1"/>
        <end position="21"/>
    </location>
</feature>
<dbReference type="EMBL" id="VCKX01000281">
    <property type="protein sequence ID" value="TMR22123.1"/>
    <property type="molecule type" value="Genomic_DNA"/>
</dbReference>
<evidence type="ECO:0000313" key="3">
    <source>
        <dbReference type="Proteomes" id="UP000306628"/>
    </source>
</evidence>
<dbReference type="AlphaFoldDB" id="A0A5S4FN44"/>
<dbReference type="Proteomes" id="UP000306628">
    <property type="component" value="Unassembled WGS sequence"/>
</dbReference>
<evidence type="ECO:0000256" key="1">
    <source>
        <dbReference type="SAM" id="MobiDB-lite"/>
    </source>
</evidence>
<reference evidence="2 3" key="1">
    <citation type="submission" date="2019-05" db="EMBL/GenBank/DDBJ databases">
        <title>Draft genome sequence of Nonomuraea zeae DSM 100528.</title>
        <authorList>
            <person name="Saricaoglu S."/>
            <person name="Isik K."/>
        </authorList>
    </citation>
    <scope>NUCLEOTIDE SEQUENCE [LARGE SCALE GENOMIC DNA]</scope>
    <source>
        <strain evidence="2 3">DSM 100528</strain>
    </source>
</reference>
<sequence>MSQSTRASTRSSSQRTRVSAADGEWPGWRSGTVKVYPGAAHAINGEPPGEIAADLAAFLAAS</sequence>
<name>A0A5S4FN44_9ACTN</name>
<evidence type="ECO:0000313" key="2">
    <source>
        <dbReference type="EMBL" id="TMR22123.1"/>
    </source>
</evidence>
<gene>
    <name evidence="2" type="ORF">ETD85_49830</name>
</gene>
<feature type="region of interest" description="Disordered" evidence="1">
    <location>
        <begin position="1"/>
        <end position="29"/>
    </location>
</feature>
<proteinExistence type="predicted"/>
<evidence type="ECO:0008006" key="4">
    <source>
        <dbReference type="Google" id="ProtNLM"/>
    </source>
</evidence>
<organism evidence="2 3">
    <name type="scientific">Nonomuraea zeae</name>
    <dbReference type="NCBI Taxonomy" id="1642303"/>
    <lineage>
        <taxon>Bacteria</taxon>
        <taxon>Bacillati</taxon>
        <taxon>Actinomycetota</taxon>
        <taxon>Actinomycetes</taxon>
        <taxon>Streptosporangiales</taxon>
        <taxon>Streptosporangiaceae</taxon>
        <taxon>Nonomuraea</taxon>
    </lineage>
</organism>
<accession>A0A5S4FN44</accession>
<protein>
    <recommendedName>
        <fullName evidence="4">Alpha/beta hydrolase</fullName>
    </recommendedName>
</protein>